<dbReference type="Pfam" id="PF04658">
    <property type="entry name" value="TAFII55_N"/>
    <property type="match status" value="1"/>
</dbReference>
<gene>
    <name evidence="4" type="ORF">HINF_LOCUS12936</name>
    <name evidence="3" type="ORF">HINF_LOCUS17467</name>
</gene>
<organism evidence="3">
    <name type="scientific">Hexamita inflata</name>
    <dbReference type="NCBI Taxonomy" id="28002"/>
    <lineage>
        <taxon>Eukaryota</taxon>
        <taxon>Metamonada</taxon>
        <taxon>Diplomonadida</taxon>
        <taxon>Hexamitidae</taxon>
        <taxon>Hexamitinae</taxon>
        <taxon>Hexamita</taxon>
    </lineage>
</organism>
<dbReference type="SMART" id="SM01370">
    <property type="entry name" value="TAFII55_N"/>
    <property type="match status" value="1"/>
</dbReference>
<feature type="coiled-coil region" evidence="1">
    <location>
        <begin position="164"/>
        <end position="198"/>
    </location>
</feature>
<evidence type="ECO:0000313" key="5">
    <source>
        <dbReference type="Proteomes" id="UP001642409"/>
    </source>
</evidence>
<dbReference type="InterPro" id="IPR006751">
    <property type="entry name" value="TAFII55_prot_cons_reg"/>
</dbReference>
<protein>
    <recommendedName>
        <fullName evidence="2">TAFII55 protein conserved region domain-containing protein</fullName>
    </recommendedName>
</protein>
<evidence type="ECO:0000259" key="2">
    <source>
        <dbReference type="SMART" id="SM01370"/>
    </source>
</evidence>
<dbReference type="EMBL" id="CAXDID020000029">
    <property type="protein sequence ID" value="CAL5993158.1"/>
    <property type="molecule type" value="Genomic_DNA"/>
</dbReference>
<comment type="caution">
    <text evidence="3">The sequence shown here is derived from an EMBL/GenBank/DDBJ whole genome shotgun (WGS) entry which is preliminary data.</text>
</comment>
<feature type="domain" description="TAFII55 protein conserved region" evidence="2">
    <location>
        <begin position="2"/>
        <end position="183"/>
    </location>
</feature>
<reference evidence="3" key="1">
    <citation type="submission" date="2023-06" db="EMBL/GenBank/DDBJ databases">
        <authorList>
            <person name="Kurt Z."/>
        </authorList>
    </citation>
    <scope>NUCLEOTIDE SEQUENCE</scope>
</reference>
<accession>A0AA86P426</accession>
<dbReference type="GO" id="GO:0006367">
    <property type="term" value="P:transcription initiation at RNA polymerase II promoter"/>
    <property type="evidence" value="ECO:0007669"/>
    <property type="project" value="InterPro"/>
</dbReference>
<dbReference type="AlphaFoldDB" id="A0AA86P426"/>
<sequence length="228" mass="26136">MTQEQYVLELPPELTAKTEDPAFEFDLLFDESGTSGRFINNQTEDKYIFRTFTLPLVTESFTSTSGDIFFKNADVSQIILVYDPLQPPQILKDYEQYQQIQLYKMSRGAFPTGDVSPHGLTPPSKWAPLQLYPQFPVRPKFSKPVPVSETTLGATEDVKEDTNKTKVQQQLDDLQAKLLQQKEKLFQLEKNRDRARADGNLVDENEIVALQMEIEKTQSNIDKNLKLL</sequence>
<evidence type="ECO:0000313" key="4">
    <source>
        <dbReference type="EMBL" id="CAL5993158.1"/>
    </source>
</evidence>
<keyword evidence="5" id="KW-1185">Reference proteome</keyword>
<proteinExistence type="predicted"/>
<keyword evidence="1" id="KW-0175">Coiled coil</keyword>
<dbReference type="Proteomes" id="UP001642409">
    <property type="component" value="Unassembled WGS sequence"/>
</dbReference>
<evidence type="ECO:0000313" key="3">
    <source>
        <dbReference type="EMBL" id="CAI9929822.1"/>
    </source>
</evidence>
<name>A0AA86P426_9EUKA</name>
<dbReference type="GO" id="GO:0005669">
    <property type="term" value="C:transcription factor TFIID complex"/>
    <property type="evidence" value="ECO:0007669"/>
    <property type="project" value="InterPro"/>
</dbReference>
<reference evidence="4 5" key="2">
    <citation type="submission" date="2024-07" db="EMBL/GenBank/DDBJ databases">
        <authorList>
            <person name="Akdeniz Z."/>
        </authorList>
    </citation>
    <scope>NUCLEOTIDE SEQUENCE [LARGE SCALE GENOMIC DNA]</scope>
</reference>
<evidence type="ECO:0000256" key="1">
    <source>
        <dbReference type="SAM" id="Coils"/>
    </source>
</evidence>
<dbReference type="EMBL" id="CATOUU010000440">
    <property type="protein sequence ID" value="CAI9929822.1"/>
    <property type="molecule type" value="Genomic_DNA"/>
</dbReference>